<evidence type="ECO:0000313" key="5">
    <source>
        <dbReference type="EMBL" id="OXM14614.1"/>
    </source>
</evidence>
<reference evidence="5 6" key="1">
    <citation type="submission" date="2017-07" db="EMBL/GenBank/DDBJ databases">
        <title>Paenibacillus herberti R33 genome sequencing and assembly.</title>
        <authorList>
            <person name="Su W."/>
        </authorList>
    </citation>
    <scope>NUCLEOTIDE SEQUENCE [LARGE SCALE GENOMIC DNA]</scope>
    <source>
        <strain evidence="5 6">R33</strain>
    </source>
</reference>
<dbReference type="CDD" id="cd07377">
    <property type="entry name" value="WHTH_GntR"/>
    <property type="match status" value="1"/>
</dbReference>
<dbReference type="OrthoDB" id="9801546at2"/>
<dbReference type="AlphaFoldDB" id="A0A229NXV5"/>
<evidence type="ECO:0000256" key="2">
    <source>
        <dbReference type="ARBA" id="ARBA00023125"/>
    </source>
</evidence>
<dbReference type="PANTHER" id="PTHR38445:SF12">
    <property type="entry name" value="GNTR-FAMILY TRANSCRIPTIONAL REGULATOR"/>
    <property type="match status" value="1"/>
</dbReference>
<dbReference type="Pfam" id="PF00392">
    <property type="entry name" value="GntR"/>
    <property type="match status" value="1"/>
</dbReference>
<sequence length="130" mass="14417">MIVTLDYESELPLYSQLYDEIVRGIAEGSVKPGDSLPSVRSLAGDLSINLHTVNKTYHLLKQEGYVQIHRQKGAVVQPHGSAKATPEFLGRMERQLRSLAAEAVCRSLDEEQFVAQCRSIYRELKGGSAT</sequence>
<accession>A0A229NXV5</accession>
<evidence type="ECO:0000256" key="3">
    <source>
        <dbReference type="ARBA" id="ARBA00023163"/>
    </source>
</evidence>
<dbReference type="GO" id="GO:0003677">
    <property type="term" value="F:DNA binding"/>
    <property type="evidence" value="ECO:0007669"/>
    <property type="project" value="UniProtKB-KW"/>
</dbReference>
<evidence type="ECO:0000259" key="4">
    <source>
        <dbReference type="PROSITE" id="PS50949"/>
    </source>
</evidence>
<dbReference type="InterPro" id="IPR036390">
    <property type="entry name" value="WH_DNA-bd_sf"/>
</dbReference>
<dbReference type="GO" id="GO:0003700">
    <property type="term" value="F:DNA-binding transcription factor activity"/>
    <property type="evidence" value="ECO:0007669"/>
    <property type="project" value="InterPro"/>
</dbReference>
<dbReference type="Proteomes" id="UP000215145">
    <property type="component" value="Unassembled WGS sequence"/>
</dbReference>
<dbReference type="RefSeq" id="WP_089525431.1">
    <property type="nucleotide sequence ID" value="NZ_NMUQ01000002.1"/>
</dbReference>
<dbReference type="SUPFAM" id="SSF46785">
    <property type="entry name" value="Winged helix' DNA-binding domain"/>
    <property type="match status" value="1"/>
</dbReference>
<dbReference type="EMBL" id="NMUQ01000002">
    <property type="protein sequence ID" value="OXM14614.1"/>
    <property type="molecule type" value="Genomic_DNA"/>
</dbReference>
<evidence type="ECO:0000313" key="6">
    <source>
        <dbReference type="Proteomes" id="UP000215145"/>
    </source>
</evidence>
<keyword evidence="1" id="KW-0805">Transcription regulation</keyword>
<feature type="domain" description="HTH gntR-type" evidence="4">
    <location>
        <begin position="11"/>
        <end position="79"/>
    </location>
</feature>
<name>A0A229NXV5_9BACL</name>
<keyword evidence="6" id="KW-1185">Reference proteome</keyword>
<dbReference type="PROSITE" id="PS50949">
    <property type="entry name" value="HTH_GNTR"/>
    <property type="match status" value="1"/>
</dbReference>
<proteinExistence type="predicted"/>
<dbReference type="SMART" id="SM00345">
    <property type="entry name" value="HTH_GNTR"/>
    <property type="match status" value="1"/>
</dbReference>
<comment type="caution">
    <text evidence="5">The sequence shown here is derived from an EMBL/GenBank/DDBJ whole genome shotgun (WGS) entry which is preliminary data.</text>
</comment>
<evidence type="ECO:0000256" key="1">
    <source>
        <dbReference type="ARBA" id="ARBA00023015"/>
    </source>
</evidence>
<protein>
    <submittedName>
        <fullName evidence="5">GntR family transcriptional regulator</fullName>
    </submittedName>
</protein>
<keyword evidence="2" id="KW-0238">DNA-binding</keyword>
<dbReference type="InterPro" id="IPR036388">
    <property type="entry name" value="WH-like_DNA-bd_sf"/>
</dbReference>
<dbReference type="Gene3D" id="1.10.10.10">
    <property type="entry name" value="Winged helix-like DNA-binding domain superfamily/Winged helix DNA-binding domain"/>
    <property type="match status" value="1"/>
</dbReference>
<gene>
    <name evidence="5" type="ORF">CGZ75_16980</name>
</gene>
<dbReference type="PANTHER" id="PTHR38445">
    <property type="entry name" value="HTH-TYPE TRANSCRIPTIONAL REPRESSOR YTRA"/>
    <property type="match status" value="1"/>
</dbReference>
<dbReference type="InterPro" id="IPR000524">
    <property type="entry name" value="Tscrpt_reg_HTH_GntR"/>
</dbReference>
<keyword evidence="3" id="KW-0804">Transcription</keyword>
<organism evidence="5 6">
    <name type="scientific">Paenibacillus herberti</name>
    <dbReference type="NCBI Taxonomy" id="1619309"/>
    <lineage>
        <taxon>Bacteria</taxon>
        <taxon>Bacillati</taxon>
        <taxon>Bacillota</taxon>
        <taxon>Bacilli</taxon>
        <taxon>Bacillales</taxon>
        <taxon>Paenibacillaceae</taxon>
        <taxon>Paenibacillus</taxon>
    </lineage>
</organism>